<feature type="region of interest" description="Disordered" evidence="1">
    <location>
        <begin position="116"/>
        <end position="138"/>
    </location>
</feature>
<accession>A0A7S2G9H8</accession>
<evidence type="ECO:0000313" key="2">
    <source>
        <dbReference type="EMBL" id="CAD9435783.1"/>
    </source>
</evidence>
<feature type="region of interest" description="Disordered" evidence="1">
    <location>
        <begin position="157"/>
        <end position="186"/>
    </location>
</feature>
<dbReference type="EMBL" id="HBGT01025938">
    <property type="protein sequence ID" value="CAD9435783.1"/>
    <property type="molecule type" value="Transcribed_RNA"/>
</dbReference>
<dbReference type="AlphaFoldDB" id="A0A7S2G9H8"/>
<protein>
    <submittedName>
        <fullName evidence="2">Uncharacterized protein</fullName>
    </submittedName>
</protein>
<name>A0A7S2G9H8_9STRA</name>
<feature type="compositionally biased region" description="Gly residues" evidence="1">
    <location>
        <begin position="31"/>
        <end position="40"/>
    </location>
</feature>
<reference evidence="2" key="1">
    <citation type="submission" date="2021-01" db="EMBL/GenBank/DDBJ databases">
        <authorList>
            <person name="Corre E."/>
            <person name="Pelletier E."/>
            <person name="Niang G."/>
            <person name="Scheremetjew M."/>
            <person name="Finn R."/>
            <person name="Kale V."/>
            <person name="Holt S."/>
            <person name="Cochrane G."/>
            <person name="Meng A."/>
            <person name="Brown T."/>
            <person name="Cohen L."/>
        </authorList>
    </citation>
    <scope>NUCLEOTIDE SEQUENCE</scope>
    <source>
        <strain evidence="2">RCC1693</strain>
    </source>
</reference>
<gene>
    <name evidence="2" type="ORF">FPAR1323_LOCUS13498</name>
</gene>
<feature type="compositionally biased region" description="Pro residues" evidence="1">
    <location>
        <begin position="163"/>
        <end position="172"/>
    </location>
</feature>
<feature type="compositionally biased region" description="Basic residues" evidence="1">
    <location>
        <begin position="1"/>
        <end position="10"/>
    </location>
</feature>
<sequence length="324" mass="34251">MSLPSHRHPRSSSGAMSNSGGDPGSDSPHGRAGGGEGGADSLGKGKRLFNDPSGPGTSLASNDTADDAEVGAASDNHGTAMAETMFTQGARFNEGGVKVTEEGLARARREFEAMDVDPGTAPVSSAAPRAPPPTPPAAAATALLGAAAAPVMPPAPSALSAPAPVPSPPPAPSTGTEVIVSDGSGGSEYGENNLSEFYIGPHPDSLHPWQRRSSTGYFWMYDYTTCEYILRQSLSACGSSEAELLNTNDPEFIMDRDLPTCGHVPSEPLWRKYVLERYFCCVRPHRCSRDEQKEMFEKLCTLPSKCRQCRDFMSDLEDAGLVTK</sequence>
<feature type="region of interest" description="Disordered" evidence="1">
    <location>
        <begin position="1"/>
        <end position="84"/>
    </location>
</feature>
<organism evidence="2">
    <name type="scientific">Florenciella parvula</name>
    <dbReference type="NCBI Taxonomy" id="236787"/>
    <lineage>
        <taxon>Eukaryota</taxon>
        <taxon>Sar</taxon>
        <taxon>Stramenopiles</taxon>
        <taxon>Ochrophyta</taxon>
        <taxon>Dictyochophyceae</taxon>
        <taxon>Florenciellales</taxon>
        <taxon>Florenciella</taxon>
    </lineage>
</organism>
<proteinExistence type="predicted"/>
<evidence type="ECO:0000256" key="1">
    <source>
        <dbReference type="SAM" id="MobiDB-lite"/>
    </source>
</evidence>